<keyword evidence="1" id="KW-0732">Signal</keyword>
<dbReference type="Proteomes" id="UP000271554">
    <property type="component" value="Chromosome"/>
</dbReference>
<evidence type="ECO:0000256" key="1">
    <source>
        <dbReference type="SAM" id="SignalP"/>
    </source>
</evidence>
<dbReference type="RefSeq" id="WP_120726807.1">
    <property type="nucleotide sequence ID" value="NZ_CP032698.1"/>
</dbReference>
<proteinExistence type="predicted"/>
<dbReference type="EMBL" id="CP032698">
    <property type="protein sequence ID" value="AYG85040.1"/>
    <property type="molecule type" value="Genomic_DNA"/>
</dbReference>
<keyword evidence="3" id="KW-1185">Reference proteome</keyword>
<dbReference type="OrthoDB" id="3855507at2"/>
<feature type="chain" id="PRO_5017350598" evidence="1">
    <location>
        <begin position="33"/>
        <end position="130"/>
    </location>
</feature>
<protein>
    <submittedName>
        <fullName evidence="2">Uncharacterized protein</fullName>
    </submittedName>
</protein>
<dbReference type="KEGG" id="shun:DWB77_07256"/>
<evidence type="ECO:0000313" key="2">
    <source>
        <dbReference type="EMBL" id="AYG85040.1"/>
    </source>
</evidence>
<organism evidence="2 3">
    <name type="scientific">Streptomyces hundungensis</name>
    <dbReference type="NCBI Taxonomy" id="1077946"/>
    <lineage>
        <taxon>Bacteria</taxon>
        <taxon>Bacillati</taxon>
        <taxon>Actinomycetota</taxon>
        <taxon>Actinomycetes</taxon>
        <taxon>Kitasatosporales</taxon>
        <taxon>Streptomycetaceae</taxon>
        <taxon>Streptomyces</taxon>
    </lineage>
</organism>
<sequence length="130" mass="13995">MRLKFGRRIASVTALAAVAAGALGMSTGNASAATWDWLSTSKGVGVYSQPHTWSTKVGAPDLFQADGDGVYAYCWTIGDYAGNGNVWYGVSREYYGGGWAPYYSGYVYGGNTDDNNLFHTYFNNGSWGHC</sequence>
<reference evidence="2 3" key="1">
    <citation type="submission" date="2018-10" db="EMBL/GenBank/DDBJ databases">
        <title>Relationship between Morphology and Antimicrobial Activity in Streptomyces.</title>
        <authorList>
            <person name="Kang H.J."/>
            <person name="Kim S.B."/>
        </authorList>
    </citation>
    <scope>NUCLEOTIDE SEQUENCE [LARGE SCALE GENOMIC DNA]</scope>
    <source>
        <strain evidence="2 3">BH38</strain>
    </source>
</reference>
<gene>
    <name evidence="2" type="ORF">DWB77_07256</name>
</gene>
<dbReference type="AlphaFoldDB" id="A0A387HSB6"/>
<accession>A0A387HSB6</accession>
<name>A0A387HSB6_9ACTN</name>
<feature type="signal peptide" evidence="1">
    <location>
        <begin position="1"/>
        <end position="32"/>
    </location>
</feature>
<evidence type="ECO:0000313" key="3">
    <source>
        <dbReference type="Proteomes" id="UP000271554"/>
    </source>
</evidence>